<name>A0ACB9H699_CICIN</name>
<gene>
    <name evidence="1" type="ORF">L2E82_04430</name>
</gene>
<keyword evidence="2" id="KW-1185">Reference proteome</keyword>
<reference evidence="1 2" key="2">
    <citation type="journal article" date="2022" name="Mol. Ecol. Resour.">
        <title>The genomes of chicory, endive, great burdock and yacon provide insights into Asteraceae paleo-polyploidization history and plant inulin production.</title>
        <authorList>
            <person name="Fan W."/>
            <person name="Wang S."/>
            <person name="Wang H."/>
            <person name="Wang A."/>
            <person name="Jiang F."/>
            <person name="Liu H."/>
            <person name="Zhao H."/>
            <person name="Xu D."/>
            <person name="Zhang Y."/>
        </authorList>
    </citation>
    <scope>NUCLEOTIDE SEQUENCE [LARGE SCALE GENOMIC DNA]</scope>
    <source>
        <strain evidence="2">cv. Punajuju</strain>
        <tissue evidence="1">Leaves</tissue>
    </source>
</reference>
<evidence type="ECO:0000313" key="2">
    <source>
        <dbReference type="Proteomes" id="UP001055811"/>
    </source>
</evidence>
<sequence length="109" mass="12844">MAFQVGDRVEVRGTCEDLKGSWYGGEREVPWGLIRPIPQVVIVELKIGDIVDAWHERRWWTGRIDHEVDNLYMVKMEGTHQYQFFERNKLQFHQECTHGNPTRSAFVKG</sequence>
<reference evidence="2" key="1">
    <citation type="journal article" date="2022" name="Mol. Ecol. Resour.">
        <title>The genomes of chicory, endive, great burdock and yacon provide insights into Asteraceae palaeo-polyploidization history and plant inulin production.</title>
        <authorList>
            <person name="Fan W."/>
            <person name="Wang S."/>
            <person name="Wang H."/>
            <person name="Wang A."/>
            <person name="Jiang F."/>
            <person name="Liu H."/>
            <person name="Zhao H."/>
            <person name="Xu D."/>
            <person name="Zhang Y."/>
        </authorList>
    </citation>
    <scope>NUCLEOTIDE SEQUENCE [LARGE SCALE GENOMIC DNA]</scope>
    <source>
        <strain evidence="2">cv. Punajuju</strain>
    </source>
</reference>
<accession>A0ACB9H699</accession>
<comment type="caution">
    <text evidence="1">The sequence shown here is derived from an EMBL/GenBank/DDBJ whole genome shotgun (WGS) entry which is preliminary data.</text>
</comment>
<organism evidence="1 2">
    <name type="scientific">Cichorium intybus</name>
    <name type="common">Chicory</name>
    <dbReference type="NCBI Taxonomy" id="13427"/>
    <lineage>
        <taxon>Eukaryota</taxon>
        <taxon>Viridiplantae</taxon>
        <taxon>Streptophyta</taxon>
        <taxon>Embryophyta</taxon>
        <taxon>Tracheophyta</taxon>
        <taxon>Spermatophyta</taxon>
        <taxon>Magnoliopsida</taxon>
        <taxon>eudicotyledons</taxon>
        <taxon>Gunneridae</taxon>
        <taxon>Pentapetalae</taxon>
        <taxon>asterids</taxon>
        <taxon>campanulids</taxon>
        <taxon>Asterales</taxon>
        <taxon>Asteraceae</taxon>
        <taxon>Cichorioideae</taxon>
        <taxon>Cichorieae</taxon>
        <taxon>Cichoriinae</taxon>
        <taxon>Cichorium</taxon>
    </lineage>
</organism>
<evidence type="ECO:0000313" key="1">
    <source>
        <dbReference type="EMBL" id="KAI3790963.1"/>
    </source>
</evidence>
<proteinExistence type="predicted"/>
<protein>
    <submittedName>
        <fullName evidence="1">Uncharacterized protein</fullName>
    </submittedName>
</protein>
<dbReference type="EMBL" id="CM042009">
    <property type="protein sequence ID" value="KAI3790963.1"/>
    <property type="molecule type" value="Genomic_DNA"/>
</dbReference>
<dbReference type="Proteomes" id="UP001055811">
    <property type="component" value="Linkage Group LG01"/>
</dbReference>